<dbReference type="PANTHER" id="PTHR47245:SF2">
    <property type="entry name" value="PEPTIDYL-PROLYL CIS-TRANS ISOMERASE HP_0175-RELATED"/>
    <property type="match status" value="1"/>
</dbReference>
<dbReference type="PROSITE" id="PS50198">
    <property type="entry name" value="PPIC_PPIASE_2"/>
    <property type="match status" value="1"/>
</dbReference>
<dbReference type="Gene3D" id="3.10.50.40">
    <property type="match status" value="1"/>
</dbReference>
<dbReference type="InterPro" id="IPR023058">
    <property type="entry name" value="PPIase_PpiC_CS"/>
</dbReference>
<protein>
    <recommendedName>
        <fullName evidence="1">PpiC domain-containing protein</fullName>
    </recommendedName>
</protein>
<proteinExistence type="predicted"/>
<accession>A0A381PNY9</accession>
<evidence type="ECO:0000313" key="2">
    <source>
        <dbReference type="EMBL" id="SUZ68742.1"/>
    </source>
</evidence>
<reference evidence="2" key="1">
    <citation type="submission" date="2018-05" db="EMBL/GenBank/DDBJ databases">
        <authorList>
            <person name="Lanie J.A."/>
            <person name="Ng W.-L."/>
            <person name="Kazmierczak K.M."/>
            <person name="Andrzejewski T.M."/>
            <person name="Davidsen T.M."/>
            <person name="Wayne K.J."/>
            <person name="Tettelin H."/>
            <person name="Glass J.I."/>
            <person name="Rusch D."/>
            <person name="Podicherti R."/>
            <person name="Tsui H.-C.T."/>
            <person name="Winkler M.E."/>
        </authorList>
    </citation>
    <scope>NUCLEOTIDE SEQUENCE</scope>
</reference>
<dbReference type="AlphaFoldDB" id="A0A381PNY9"/>
<feature type="non-terminal residue" evidence="2">
    <location>
        <position position="1"/>
    </location>
</feature>
<evidence type="ECO:0000259" key="1">
    <source>
        <dbReference type="PROSITE" id="PS50198"/>
    </source>
</evidence>
<name>A0A381PNY9_9ZZZZ</name>
<dbReference type="InterPro" id="IPR046357">
    <property type="entry name" value="PPIase_dom_sf"/>
</dbReference>
<dbReference type="EMBL" id="UINC01001042">
    <property type="protein sequence ID" value="SUZ68742.1"/>
    <property type="molecule type" value="Genomic_DNA"/>
</dbReference>
<feature type="domain" description="PpiC" evidence="1">
    <location>
        <begin position="139"/>
        <end position="231"/>
    </location>
</feature>
<dbReference type="InterPro" id="IPR000297">
    <property type="entry name" value="PPIase_PpiC"/>
</dbReference>
<organism evidence="2">
    <name type="scientific">marine metagenome</name>
    <dbReference type="NCBI Taxonomy" id="408172"/>
    <lineage>
        <taxon>unclassified sequences</taxon>
        <taxon>metagenomes</taxon>
        <taxon>ecological metagenomes</taxon>
    </lineage>
</organism>
<dbReference type="SUPFAM" id="SSF54534">
    <property type="entry name" value="FKBP-like"/>
    <property type="match status" value="1"/>
</dbReference>
<dbReference type="PANTHER" id="PTHR47245">
    <property type="entry name" value="PEPTIDYLPROLYL ISOMERASE"/>
    <property type="match status" value="1"/>
</dbReference>
<dbReference type="GO" id="GO:0003755">
    <property type="term" value="F:peptidyl-prolyl cis-trans isomerase activity"/>
    <property type="evidence" value="ECO:0007669"/>
    <property type="project" value="InterPro"/>
</dbReference>
<dbReference type="Pfam" id="PF13616">
    <property type="entry name" value="Rotamase_3"/>
    <property type="match status" value="1"/>
</dbReference>
<sequence>VHTAPLVVLLAIAVVASACGSSITAVRVGNSTLDRDGVADLVAEVTGRPADGTIDAAATAEVVNRFVHYEALVDLLAEYGVVSTPEDRSTARDRLIAAGLDAGDPSLPRLIAWQAALDLVEAGGAGVQAAYEAHAQLLSHELCTSHILVSDEDDAHAVLYLLESGGDFAALAASVSQDPGSGQSGGSLGCVPLGAFVPTFERAALGALAEGRTLVGPVPSQFGFHVIRVDEVHNLEPVPFAKLGPRASAALLQVAGLSREIQVDARYGTWDRAVGRVAPPAGPLAPALARLGS</sequence>
<dbReference type="PROSITE" id="PS01096">
    <property type="entry name" value="PPIC_PPIASE_1"/>
    <property type="match status" value="1"/>
</dbReference>
<dbReference type="InterPro" id="IPR050245">
    <property type="entry name" value="PrsA_foldase"/>
</dbReference>
<gene>
    <name evidence="2" type="ORF">METZ01_LOCUS21596</name>
</gene>